<dbReference type="GeneTree" id="ENSGT00940000154669"/>
<dbReference type="InterPro" id="IPR000477">
    <property type="entry name" value="RT_dom"/>
</dbReference>
<evidence type="ECO:0000259" key="1">
    <source>
        <dbReference type="PROSITE" id="PS50878"/>
    </source>
</evidence>
<feature type="domain" description="Reverse transcriptase" evidence="1">
    <location>
        <begin position="186"/>
        <end position="406"/>
    </location>
</feature>
<reference evidence="2" key="2">
    <citation type="submission" date="2025-09" db="UniProtKB">
        <authorList>
            <consortium name="Ensembl"/>
        </authorList>
    </citation>
    <scope>IDENTIFICATION</scope>
</reference>
<organism evidence="2 3">
    <name type="scientific">Leptobrachium leishanense</name>
    <name type="common">Leishan spiny toad</name>
    <dbReference type="NCBI Taxonomy" id="445787"/>
    <lineage>
        <taxon>Eukaryota</taxon>
        <taxon>Metazoa</taxon>
        <taxon>Chordata</taxon>
        <taxon>Craniata</taxon>
        <taxon>Vertebrata</taxon>
        <taxon>Euteleostomi</taxon>
        <taxon>Amphibia</taxon>
        <taxon>Batrachia</taxon>
        <taxon>Anura</taxon>
        <taxon>Pelobatoidea</taxon>
        <taxon>Megophryidae</taxon>
        <taxon>Leptobrachium</taxon>
    </lineage>
</organism>
<dbReference type="Proteomes" id="UP000694569">
    <property type="component" value="Unplaced"/>
</dbReference>
<name>A0A8C5M571_9ANUR</name>
<evidence type="ECO:0000313" key="3">
    <source>
        <dbReference type="Proteomes" id="UP000694569"/>
    </source>
</evidence>
<dbReference type="PROSITE" id="PS50878">
    <property type="entry name" value="RT_POL"/>
    <property type="match status" value="1"/>
</dbReference>
<keyword evidence="3" id="KW-1185">Reference proteome</keyword>
<evidence type="ECO:0000313" key="2">
    <source>
        <dbReference type="Ensembl" id="ENSLLEP00000008030.1"/>
    </source>
</evidence>
<accession>A0A8C5M571</accession>
<proteinExistence type="predicted"/>
<dbReference type="Ensembl" id="ENSLLET00000008354.1">
    <property type="protein sequence ID" value="ENSLLEP00000008030.1"/>
    <property type="gene ID" value="ENSLLEG00000005098.1"/>
</dbReference>
<protein>
    <recommendedName>
        <fullName evidence="1">Reverse transcriptase domain-containing protein</fullName>
    </recommendedName>
</protein>
<sequence>MIPIFNLSDRALTEVEVWLLSKGLSFIPSSKPNDFQWNIELFRFGRTLRLNDFFKNDTPTEAIPMFRRKSRFDPLPNQSTIKTFLHQVKMEVNQTIKNHKSKHSNVSKLVREAIRKLSNDPSIVIRQADKGGAIVILNYSQYAQEMHSQLMDRTTYTPLPKDPTADIVSKFERSLRRGLLAVYIDEDLFQYLLKPYPRTPVIYGIPKIHKHLTSPPSRPIVSAVGGVIEPIAKWLDFLFKDPVKGIPTCIKDTKDFLQRIRAVTIDVNDLVFVTLDVRSLYTVIPHEGGIEAMRELLLNSDAYTGPFIEFVLELLEMALKYNYFRFEDKWYLQCMGMSMGAAMAPMYANAFMYKFEKENILDRFSDKIVDYFIFIDDIFIMWRRTIREAQEIETYINGLDTPIKVT</sequence>
<dbReference type="OrthoDB" id="6782675at2759"/>
<dbReference type="PANTHER" id="PTHR21301">
    <property type="entry name" value="REVERSE TRANSCRIPTASE"/>
    <property type="match status" value="1"/>
</dbReference>
<dbReference type="Pfam" id="PF00078">
    <property type="entry name" value="RVT_1"/>
    <property type="match status" value="1"/>
</dbReference>
<reference evidence="2" key="1">
    <citation type="submission" date="2025-08" db="UniProtKB">
        <authorList>
            <consortium name="Ensembl"/>
        </authorList>
    </citation>
    <scope>IDENTIFICATION</scope>
</reference>
<dbReference type="AlphaFoldDB" id="A0A8C5M571"/>
<dbReference type="PANTHER" id="PTHR21301:SF14">
    <property type="match status" value="1"/>
</dbReference>